<accession>A0A6J2CL80</accession>
<feature type="region of interest" description="Disordered" evidence="1">
    <location>
        <begin position="367"/>
        <end position="415"/>
    </location>
</feature>
<evidence type="ECO:0000313" key="4">
    <source>
        <dbReference type="RefSeq" id="XP_027443412.1"/>
    </source>
</evidence>
<feature type="compositionally biased region" description="Acidic residues" evidence="1">
    <location>
        <begin position="790"/>
        <end position="799"/>
    </location>
</feature>
<proteinExistence type="predicted"/>
<feature type="compositionally biased region" description="Polar residues" evidence="1">
    <location>
        <begin position="395"/>
        <end position="415"/>
    </location>
</feature>
<dbReference type="KEGG" id="zca:113918798"/>
<feature type="compositionally biased region" description="Polar residues" evidence="1">
    <location>
        <begin position="289"/>
        <end position="301"/>
    </location>
</feature>
<feature type="compositionally biased region" description="Polar residues" evidence="1">
    <location>
        <begin position="710"/>
        <end position="719"/>
    </location>
</feature>
<dbReference type="Proteomes" id="UP000515165">
    <property type="component" value="Chromosome 1"/>
</dbReference>
<feature type="region of interest" description="Disordered" evidence="1">
    <location>
        <begin position="478"/>
        <end position="629"/>
    </location>
</feature>
<dbReference type="OrthoDB" id="10261083at2759"/>
<dbReference type="PANTHER" id="PTHR12458">
    <property type="entry name" value="ORF PROTEIN"/>
    <property type="match status" value="1"/>
</dbReference>
<dbReference type="GeneID" id="113918798"/>
<sequence length="826" mass="91542">MFKNEYQGGAFVEIFSAQGKNPGAKWKILGSPSVIWKEFDKEVKSFVFVLEGSSQTNKIQLPKENKQILGLIQRFLVLQIYIPLGQDFSTELLITDLGNIKRRLYLSTVHKELSSTPLHAKIPLFMIKRKIWCNLCIDLVAFTSEIFKGAVFQSLDGIIVSANCKLRKIFTLKCKPKDTADKDAGYGVPFPTAEPTDIIPRSCQLTTDVPQVTQLLNMTKLRQTEMKFGGHPLSSADSDQFINRGTGSVRNSKNQDVCHIAFGSRVLGPPPLSGRRNNMRISSETVRFVGSRNNRSRQQSVAEDCVSSAEMSASLMPESEEQADKENIRQIKQTIPVRANLQVMHPHPPQEPSAVKNNSRRRLWLKSTSRERTEAHSGSSSGNNRNEDKARVALNSGSQQSTEMNPSSPALQSPDQADEWIFPENVDRISHLASSRQSLLLDDDSCHASHLWLEASKESEHGQLAEETQVVPKDIFTFSSRPRSAPHGKTQNMSPEGCPFILDLKEDASVTRRDTESEDDFYGSDSSEEGNDSIQGSPSPTTSPSGLTQLTLENTLGKAARRTDKGPLKSAYTEAGASESQNSLAKQIDRKDFQMTVVPTPCLSPPGRSEASQKTPDPVIKAKDQPAHQVPASINKTSLKEISAEKLRPIPEVSKRREGSSCLKGSSEKEYDWRNYQPSQMSESELQMLASLRRQQNEELEDPGAPHGLSASQVDNCNVSISTSSDDTTTWNSCLPPPVNQGRHYQKEMNPPSPSNPRDWLNMLSPPIVPPSQQPTDQHLDSSGSLSAQGEEDPSVEEGEEVLTLLYDPCLNCYFDPQTGKYYELV</sequence>
<reference evidence="4" key="1">
    <citation type="submission" date="2025-08" db="UniProtKB">
        <authorList>
            <consortium name="RefSeq"/>
        </authorList>
    </citation>
    <scope>IDENTIFICATION</scope>
    <source>
        <tissue evidence="4">Blood</tissue>
    </source>
</reference>
<dbReference type="InterPro" id="IPR040441">
    <property type="entry name" value="CFA20/CFAP20DC"/>
</dbReference>
<name>A0A6J2CL80_ZALCA</name>
<evidence type="ECO:0000256" key="1">
    <source>
        <dbReference type="SAM" id="MobiDB-lite"/>
    </source>
</evidence>
<dbReference type="RefSeq" id="XP_027443412.1">
    <property type="nucleotide sequence ID" value="XM_027587611.1"/>
</dbReference>
<protein>
    <submittedName>
        <fullName evidence="4">Protein CFAP20DC isoform X1</fullName>
    </submittedName>
</protein>
<evidence type="ECO:0000259" key="2">
    <source>
        <dbReference type="Pfam" id="PF05018"/>
    </source>
</evidence>
<dbReference type="InterPro" id="IPR007714">
    <property type="entry name" value="CFA20_dom"/>
</dbReference>
<organism evidence="3 4">
    <name type="scientific">Zalophus californianus</name>
    <name type="common">California sealion</name>
    <dbReference type="NCBI Taxonomy" id="9704"/>
    <lineage>
        <taxon>Eukaryota</taxon>
        <taxon>Metazoa</taxon>
        <taxon>Chordata</taxon>
        <taxon>Craniata</taxon>
        <taxon>Vertebrata</taxon>
        <taxon>Euteleostomi</taxon>
        <taxon>Mammalia</taxon>
        <taxon>Eutheria</taxon>
        <taxon>Laurasiatheria</taxon>
        <taxon>Carnivora</taxon>
        <taxon>Caniformia</taxon>
        <taxon>Pinnipedia</taxon>
        <taxon>Otariidae</taxon>
        <taxon>Zalophus</taxon>
    </lineage>
</organism>
<feature type="compositionally biased region" description="Basic and acidic residues" evidence="1">
    <location>
        <begin position="503"/>
        <end position="515"/>
    </location>
</feature>
<feature type="region of interest" description="Disordered" evidence="1">
    <location>
        <begin position="289"/>
        <end position="325"/>
    </location>
</feature>
<feature type="compositionally biased region" description="Acidic residues" evidence="1">
    <location>
        <begin position="516"/>
        <end position="531"/>
    </location>
</feature>
<gene>
    <name evidence="4" type="primary">CFAP20DC</name>
</gene>
<feature type="region of interest" description="Disordered" evidence="1">
    <location>
        <begin position="693"/>
        <end position="799"/>
    </location>
</feature>
<feature type="compositionally biased region" description="Low complexity" evidence="1">
    <location>
        <begin position="535"/>
        <end position="552"/>
    </location>
</feature>
<feature type="domain" description="CFA20" evidence="2">
    <location>
        <begin position="1"/>
        <end position="173"/>
    </location>
</feature>
<evidence type="ECO:0000313" key="3">
    <source>
        <dbReference type="Proteomes" id="UP000515165"/>
    </source>
</evidence>
<keyword evidence="3" id="KW-1185">Reference proteome</keyword>
<dbReference type="CTD" id="200844"/>
<feature type="compositionally biased region" description="Polar residues" evidence="1">
    <location>
        <begin position="774"/>
        <end position="788"/>
    </location>
</feature>
<dbReference type="Pfam" id="PF05018">
    <property type="entry name" value="CFA20_dom"/>
    <property type="match status" value="1"/>
</dbReference>
<dbReference type="AlphaFoldDB" id="A0A6J2CL80"/>
<feature type="compositionally biased region" description="Low complexity" evidence="1">
    <location>
        <begin position="720"/>
        <end position="730"/>
    </location>
</feature>